<feature type="binding site" evidence="11">
    <location>
        <position position="118"/>
    </location>
    <ligand>
        <name>FMN</name>
        <dbReference type="ChEBI" id="CHEBI:58210"/>
    </ligand>
</feature>
<dbReference type="GO" id="GO:0010181">
    <property type="term" value="F:FMN binding"/>
    <property type="evidence" value="ECO:0007669"/>
    <property type="project" value="UniProtKB-UniRule"/>
</dbReference>
<comment type="similarity">
    <text evidence="11">Belongs to the IPP isomerase type 2 family.</text>
</comment>
<keyword evidence="8 11" id="KW-0414">Isoprene biosynthesis</keyword>
<reference evidence="14" key="1">
    <citation type="submission" date="2023-10" db="EMBL/GenBank/DDBJ databases">
        <title>Whole Genome based description of the genera Actinobaculum and Actinotignum reveals a complex phylogenetic relationship within the species included in the genus Actinotignum.</title>
        <authorList>
            <person name="Jensen C.S."/>
            <person name="Dargis R."/>
            <person name="Kemp M."/>
            <person name="Christensen J.J."/>
        </authorList>
    </citation>
    <scope>NUCLEOTIDE SEQUENCE</scope>
    <source>
        <strain evidence="14">SLA_B245</strain>
    </source>
</reference>
<evidence type="ECO:0000256" key="12">
    <source>
        <dbReference type="SAM" id="MobiDB-lite"/>
    </source>
</evidence>
<feature type="compositionally biased region" description="Low complexity" evidence="12">
    <location>
        <begin position="1"/>
        <end position="15"/>
    </location>
</feature>
<evidence type="ECO:0000256" key="3">
    <source>
        <dbReference type="ARBA" id="ARBA00022630"/>
    </source>
</evidence>
<accession>A0AAW9HMQ5</accession>
<dbReference type="InterPro" id="IPR000262">
    <property type="entry name" value="FMN-dep_DH"/>
</dbReference>
<organism evidence="14 15">
    <name type="scientific">Actinotignum timonense</name>
    <dbReference type="NCBI Taxonomy" id="1870995"/>
    <lineage>
        <taxon>Bacteria</taxon>
        <taxon>Bacillati</taxon>
        <taxon>Actinomycetota</taxon>
        <taxon>Actinomycetes</taxon>
        <taxon>Actinomycetales</taxon>
        <taxon>Actinomycetaceae</taxon>
        <taxon>Actinotignum</taxon>
    </lineage>
</organism>
<dbReference type="RefSeq" id="WP_081689995.1">
    <property type="nucleotide sequence ID" value="NZ_JASOHK010000002.1"/>
</dbReference>
<feature type="region of interest" description="Disordered" evidence="12">
    <location>
        <begin position="1"/>
        <end position="36"/>
    </location>
</feature>
<keyword evidence="5 11" id="KW-0479">Metal-binding</keyword>
<evidence type="ECO:0000256" key="8">
    <source>
        <dbReference type="ARBA" id="ARBA00023229"/>
    </source>
</evidence>
<evidence type="ECO:0000256" key="4">
    <source>
        <dbReference type="ARBA" id="ARBA00022643"/>
    </source>
</evidence>
<dbReference type="GO" id="GO:0008299">
    <property type="term" value="P:isoprenoid biosynthetic process"/>
    <property type="evidence" value="ECO:0007669"/>
    <property type="project" value="UniProtKB-UniRule"/>
</dbReference>
<evidence type="ECO:0000256" key="7">
    <source>
        <dbReference type="ARBA" id="ARBA00022857"/>
    </source>
</evidence>
<feature type="binding site" evidence="11">
    <location>
        <begin position="88"/>
        <end position="90"/>
    </location>
    <ligand>
        <name>FMN</name>
        <dbReference type="ChEBI" id="CHEBI:58210"/>
    </ligand>
</feature>
<dbReference type="GO" id="GO:0070402">
    <property type="term" value="F:NADPH binding"/>
    <property type="evidence" value="ECO:0007669"/>
    <property type="project" value="UniProtKB-UniRule"/>
</dbReference>
<feature type="binding site" evidence="11">
    <location>
        <begin position="33"/>
        <end position="34"/>
    </location>
    <ligand>
        <name>substrate</name>
    </ligand>
</feature>
<comment type="cofactor">
    <cofactor evidence="11">
        <name>Mg(2+)</name>
        <dbReference type="ChEBI" id="CHEBI:18420"/>
    </cofactor>
</comment>
<dbReference type="GeneID" id="81700916"/>
<dbReference type="Pfam" id="PF01070">
    <property type="entry name" value="FMN_dh"/>
    <property type="match status" value="1"/>
</dbReference>
<dbReference type="Gene3D" id="3.20.20.70">
    <property type="entry name" value="Aldolase class I"/>
    <property type="match status" value="1"/>
</dbReference>
<dbReference type="EMBL" id="JAWNFV010000010">
    <property type="protein sequence ID" value="MDY5140767.1"/>
    <property type="molecule type" value="Genomic_DNA"/>
</dbReference>
<feature type="binding site" evidence="11">
    <location>
        <begin position="305"/>
        <end position="306"/>
    </location>
    <ligand>
        <name>FMN</name>
        <dbReference type="ChEBI" id="CHEBI:58210"/>
    </ligand>
</feature>
<name>A0AAW9HMQ5_9ACTO</name>
<proteinExistence type="inferred from homology"/>
<evidence type="ECO:0000256" key="9">
    <source>
        <dbReference type="ARBA" id="ARBA00023235"/>
    </source>
</evidence>
<keyword evidence="3 11" id="KW-0285">Flavoprotein</keyword>
<dbReference type="GO" id="GO:0005737">
    <property type="term" value="C:cytoplasm"/>
    <property type="evidence" value="ECO:0007669"/>
    <property type="project" value="UniProtKB-SubCell"/>
</dbReference>
<protein>
    <recommendedName>
        <fullName evidence="11">Isopentenyl-diphosphate delta-isomerase</fullName>
        <shortName evidence="11">IPP isomerase</shortName>
        <ecNumber evidence="11">5.3.3.2</ecNumber>
    </recommendedName>
    <alternativeName>
        <fullName evidence="11">Isopentenyl diphosphate:dimethylallyl diphosphate isomerase</fullName>
    </alternativeName>
    <alternativeName>
        <fullName evidence="11">Isopentenyl pyrophosphate isomerase</fullName>
    </alternativeName>
    <alternativeName>
        <fullName evidence="11">Type 2 isopentenyl diphosphate isomerase</fullName>
        <shortName evidence="11">IDI-2</shortName>
    </alternativeName>
</protein>
<feature type="binding site" evidence="11">
    <location>
        <position position="177"/>
    </location>
    <ligand>
        <name>substrate</name>
    </ligand>
</feature>
<evidence type="ECO:0000256" key="1">
    <source>
        <dbReference type="ARBA" id="ARBA00001917"/>
    </source>
</evidence>
<comment type="caution">
    <text evidence="14">The sequence shown here is derived from an EMBL/GenBank/DDBJ whole genome shotgun (WGS) entry which is preliminary data.</text>
</comment>
<evidence type="ECO:0000256" key="11">
    <source>
        <dbReference type="HAMAP-Rule" id="MF_00354"/>
    </source>
</evidence>
<comment type="function">
    <text evidence="11">Involved in the biosynthesis of isoprenoids. Catalyzes the 1,3-allylic rearrangement of the homoallylic substrate isopentenyl (IPP) to its allylic isomer, dimethylallyl diphosphate (DMAPP).</text>
</comment>
<dbReference type="InterPro" id="IPR011179">
    <property type="entry name" value="IPdP_isomerase"/>
</dbReference>
<feature type="binding site" evidence="11">
    <location>
        <position position="209"/>
    </location>
    <ligand>
        <name>FMN</name>
        <dbReference type="ChEBI" id="CHEBI:58210"/>
    </ligand>
</feature>
<evidence type="ECO:0000259" key="13">
    <source>
        <dbReference type="Pfam" id="PF01070"/>
    </source>
</evidence>
<feature type="binding site" evidence="11">
    <location>
        <position position="239"/>
    </location>
    <ligand>
        <name>FMN</name>
        <dbReference type="ChEBI" id="CHEBI:58210"/>
    </ligand>
</feature>
<feature type="binding site" evidence="11">
    <location>
        <position position="147"/>
    </location>
    <ligand>
        <name>FMN</name>
        <dbReference type="ChEBI" id="CHEBI:58210"/>
    </ligand>
</feature>
<evidence type="ECO:0000256" key="10">
    <source>
        <dbReference type="ARBA" id="ARBA00025810"/>
    </source>
</evidence>
<sequence length="386" mass="40578">MNAVHGAGAADASGSRGMGDGAGAQQDTSRAARKDEHVALARAQEIRRNDFDCVAPIHHALGACDVAAVDLSTRVGPFTWPVPFYINGMTGGTEATGRINRVLAIAAREVGVPMASGSASVALDDPATASSFTVIREENPRGFVMGNIGVGRSGADARRVVELLEADALQLHLNAGQEIIMPEGEREFSGWRASVEEIVAQAGVPVIVKEVGFGISRETQRVLADLGVQVVDVGGVGGTDFARVENSRREAREYSYLAGFGQSAALCLLEAEAESGLDLLASGGVRTPLDVVRSLILGARAAGVARQFLELAVQGEEAAVAGLRSWRDQVRALLALLGAQTVSAARQCQVFITGELAERARLRGVDLEAYALRELTHKSSRKATDI</sequence>
<gene>
    <name evidence="11 14" type="primary">fni</name>
    <name evidence="14" type="ORF">R6G74_05495</name>
</gene>
<keyword evidence="2 11" id="KW-0963">Cytoplasm</keyword>
<comment type="subunit">
    <text evidence="10 11">Homooctamer. Dimer of tetramers.</text>
</comment>
<dbReference type="Proteomes" id="UP001288320">
    <property type="component" value="Unassembled WGS sequence"/>
</dbReference>
<dbReference type="AlphaFoldDB" id="A0AAW9HMQ5"/>
<comment type="cofactor">
    <cofactor evidence="1 11">
        <name>FMN</name>
        <dbReference type="ChEBI" id="CHEBI:58210"/>
    </cofactor>
</comment>
<dbReference type="HAMAP" id="MF_00354">
    <property type="entry name" value="Idi_2"/>
    <property type="match status" value="1"/>
</dbReference>
<feature type="binding site" evidence="11">
    <location>
        <begin position="284"/>
        <end position="286"/>
    </location>
    <ligand>
        <name>FMN</name>
        <dbReference type="ChEBI" id="CHEBI:58210"/>
    </ligand>
</feature>
<feature type="binding site" evidence="11">
    <location>
        <position position="178"/>
    </location>
    <ligand>
        <name>Mg(2+)</name>
        <dbReference type="ChEBI" id="CHEBI:18420"/>
    </ligand>
</feature>
<evidence type="ECO:0000256" key="5">
    <source>
        <dbReference type="ARBA" id="ARBA00022723"/>
    </source>
</evidence>
<dbReference type="PIRSF" id="PIRSF003314">
    <property type="entry name" value="IPP_isomerase"/>
    <property type="match status" value="1"/>
</dbReference>
<dbReference type="PANTHER" id="PTHR43665">
    <property type="entry name" value="ISOPENTENYL-DIPHOSPHATE DELTA-ISOMERASE"/>
    <property type="match status" value="1"/>
</dbReference>
<keyword evidence="7 11" id="KW-0521">NADP</keyword>
<keyword evidence="4 11" id="KW-0288">FMN</keyword>
<keyword evidence="6 11" id="KW-0460">Magnesium</keyword>
<dbReference type="GO" id="GO:0004452">
    <property type="term" value="F:isopentenyl-diphosphate delta-isomerase activity"/>
    <property type="evidence" value="ECO:0007669"/>
    <property type="project" value="UniProtKB-UniRule"/>
</dbReference>
<feature type="domain" description="FMN-dependent dehydrogenase" evidence="13">
    <location>
        <begin position="190"/>
        <end position="346"/>
    </location>
</feature>
<evidence type="ECO:0000256" key="2">
    <source>
        <dbReference type="ARBA" id="ARBA00022490"/>
    </source>
</evidence>
<dbReference type="NCBIfam" id="TIGR02151">
    <property type="entry name" value="IPP_isom_2"/>
    <property type="match status" value="1"/>
</dbReference>
<evidence type="ECO:0000313" key="15">
    <source>
        <dbReference type="Proteomes" id="UP001288320"/>
    </source>
</evidence>
<dbReference type="GO" id="GO:0016491">
    <property type="term" value="F:oxidoreductase activity"/>
    <property type="evidence" value="ECO:0007669"/>
    <property type="project" value="InterPro"/>
</dbReference>
<comment type="subcellular location">
    <subcellularLocation>
        <location evidence="11">Cytoplasm</location>
    </subcellularLocation>
</comment>
<dbReference type="InterPro" id="IPR013785">
    <property type="entry name" value="Aldolase_TIM"/>
</dbReference>
<evidence type="ECO:0000313" key="14">
    <source>
        <dbReference type="EMBL" id="MDY5140767.1"/>
    </source>
</evidence>
<dbReference type="EC" id="5.3.3.2" evidence="11"/>
<comment type="cofactor">
    <cofactor evidence="11">
        <name>NADPH</name>
        <dbReference type="ChEBI" id="CHEBI:57783"/>
    </cofactor>
</comment>
<dbReference type="PANTHER" id="PTHR43665:SF1">
    <property type="entry name" value="ISOPENTENYL-DIPHOSPHATE DELTA-ISOMERASE"/>
    <property type="match status" value="1"/>
</dbReference>
<comment type="caution">
    <text evidence="11">Lacks conserved residue(s) required for the propagation of feature annotation.</text>
</comment>
<dbReference type="CDD" id="cd02811">
    <property type="entry name" value="IDI-2_FMN"/>
    <property type="match status" value="1"/>
</dbReference>
<dbReference type="SUPFAM" id="SSF51395">
    <property type="entry name" value="FMN-linked oxidoreductases"/>
    <property type="match status" value="1"/>
</dbReference>
<dbReference type="GO" id="GO:0000287">
    <property type="term" value="F:magnesium ion binding"/>
    <property type="evidence" value="ECO:0007669"/>
    <property type="project" value="UniProtKB-UniRule"/>
</dbReference>
<keyword evidence="9 11" id="KW-0413">Isomerase</keyword>
<comment type="catalytic activity">
    <reaction evidence="11">
        <text>isopentenyl diphosphate = dimethylallyl diphosphate</text>
        <dbReference type="Rhea" id="RHEA:23284"/>
        <dbReference type="ChEBI" id="CHEBI:57623"/>
        <dbReference type="ChEBI" id="CHEBI:128769"/>
        <dbReference type="EC" id="5.3.3.2"/>
    </reaction>
</comment>
<evidence type="ECO:0000256" key="6">
    <source>
        <dbReference type="ARBA" id="ARBA00022842"/>
    </source>
</evidence>